<dbReference type="GO" id="GO:0016805">
    <property type="term" value="F:dipeptidase activity"/>
    <property type="evidence" value="ECO:0007669"/>
    <property type="project" value="TreeGrafter"/>
</dbReference>
<gene>
    <name evidence="3" type="ORF">SAMN05660648_02924</name>
</gene>
<dbReference type="EMBL" id="FNQG01000020">
    <property type="protein sequence ID" value="SEA36150.1"/>
    <property type="molecule type" value="Genomic_DNA"/>
</dbReference>
<evidence type="ECO:0000313" key="4">
    <source>
        <dbReference type="Proteomes" id="UP000183469"/>
    </source>
</evidence>
<dbReference type="InterPro" id="IPR017439">
    <property type="entry name" value="Amidohydrolase"/>
</dbReference>
<dbReference type="PIRSF" id="PIRSF005962">
    <property type="entry name" value="Pept_M20D_amidohydro"/>
    <property type="match status" value="1"/>
</dbReference>
<dbReference type="GO" id="GO:0005737">
    <property type="term" value="C:cytoplasm"/>
    <property type="evidence" value="ECO:0007669"/>
    <property type="project" value="TreeGrafter"/>
</dbReference>
<dbReference type="Pfam" id="PF01546">
    <property type="entry name" value="Peptidase_M20"/>
    <property type="match status" value="1"/>
</dbReference>
<evidence type="ECO:0000256" key="1">
    <source>
        <dbReference type="PIRSR" id="PIRSR005962-1"/>
    </source>
</evidence>
<dbReference type="PANTHER" id="PTHR30575:SF3">
    <property type="entry name" value="PEPTIDASE M20 DIMERISATION DOMAIN-CONTAINING PROTEIN"/>
    <property type="match status" value="1"/>
</dbReference>
<protein>
    <submittedName>
        <fullName evidence="3">Aminobenzoyl-glutamate utilization protein A</fullName>
    </submittedName>
</protein>
<dbReference type="Proteomes" id="UP000183469">
    <property type="component" value="Unassembled WGS sequence"/>
</dbReference>
<dbReference type="InterPro" id="IPR002933">
    <property type="entry name" value="Peptidase_M20"/>
</dbReference>
<dbReference type="InterPro" id="IPR011650">
    <property type="entry name" value="Peptidase_M20_dimer"/>
</dbReference>
<comment type="cofactor">
    <cofactor evidence="1">
        <name>Mn(2+)</name>
        <dbReference type="ChEBI" id="CHEBI:29035"/>
    </cofactor>
    <text evidence="1">The Mn(2+) ion enhances activity.</text>
</comment>
<dbReference type="Gene3D" id="3.40.630.10">
    <property type="entry name" value="Zn peptidases"/>
    <property type="match status" value="2"/>
</dbReference>
<keyword evidence="1" id="KW-0479">Metal-binding</keyword>
<feature type="binding site" evidence="1">
    <location>
        <position position="151"/>
    </location>
    <ligand>
        <name>Mn(2+)</name>
        <dbReference type="ChEBI" id="CHEBI:29035"/>
        <label>2</label>
    </ligand>
</feature>
<dbReference type="AlphaFoldDB" id="A0A1H4AJQ8"/>
<feature type="domain" description="Peptidase M20 dimerisation" evidence="2">
    <location>
        <begin position="233"/>
        <end position="323"/>
    </location>
</feature>
<evidence type="ECO:0000313" key="3">
    <source>
        <dbReference type="EMBL" id="SEA36150.1"/>
    </source>
</evidence>
<evidence type="ECO:0000259" key="2">
    <source>
        <dbReference type="Pfam" id="PF07687"/>
    </source>
</evidence>
<feature type="binding site" evidence="1">
    <location>
        <position position="153"/>
    </location>
    <ligand>
        <name>Mn(2+)</name>
        <dbReference type="ChEBI" id="CHEBI:29035"/>
        <label>2</label>
    </ligand>
</feature>
<reference evidence="3 4" key="1">
    <citation type="submission" date="2016-10" db="EMBL/GenBank/DDBJ databases">
        <authorList>
            <person name="de Groot N.N."/>
        </authorList>
    </citation>
    <scope>NUCLEOTIDE SEQUENCE [LARGE SCALE GENOMIC DNA]</scope>
    <source>
        <strain evidence="3 4">DSM 2872</strain>
    </source>
</reference>
<dbReference type="NCBIfam" id="TIGR01891">
    <property type="entry name" value="amidohydrolases"/>
    <property type="match status" value="1"/>
</dbReference>
<feature type="binding site" evidence="1">
    <location>
        <position position="406"/>
    </location>
    <ligand>
        <name>Mn(2+)</name>
        <dbReference type="ChEBI" id="CHEBI:29035"/>
        <label>2</label>
    </ligand>
</feature>
<dbReference type="Pfam" id="PF07687">
    <property type="entry name" value="M20_dimer"/>
    <property type="match status" value="1"/>
</dbReference>
<feature type="binding site" evidence="1">
    <location>
        <position position="211"/>
    </location>
    <ligand>
        <name>Mn(2+)</name>
        <dbReference type="ChEBI" id="CHEBI:29035"/>
        <label>2</label>
    </ligand>
</feature>
<dbReference type="RefSeq" id="WP_074673535.1">
    <property type="nucleotide sequence ID" value="NZ_FNQG01000020.1"/>
</dbReference>
<sequence>MNLDKEIKELAAGMEQALVDRRRDLHRHPESGWTEFRTASLVISRLQELGFAVEFGRDVMVENERMGVPGEEVLSACQERALSEGANSELVKKMTGGCTGVVATLDTGRPGKTVALRFDMDCNDVTEAADDKHRPNREGFASLHKGCMHACGHDGHTSVGLGVAEVLAKLQDKLVGKIKLIFQPAEEGVRGARAMAAKGVTDDVDFLIGSHFMMPKIGFLAYDVQNFLATSKLNVDFKGVAAHAGGAPEQGKNALLAAAAAALNLHAITRHSGGSSRINVGVLRAGTGRNVVPAQGHMEIETRGATTEINDFIRERAEQVIKGAAMMYDTEVNITPMGSAPGGNNSPELAEKIRQAAQRLELFDNLTDTYDMCGSEDFMYFMERMQKQGKQAAYIIIGASLAAINHNDRFDFDEHAMVLAVSLLSAAVADLLES</sequence>
<organism evidence="3 4">
    <name type="scientific">Selenomonas ruminantium</name>
    <dbReference type="NCBI Taxonomy" id="971"/>
    <lineage>
        <taxon>Bacteria</taxon>
        <taxon>Bacillati</taxon>
        <taxon>Bacillota</taxon>
        <taxon>Negativicutes</taxon>
        <taxon>Selenomonadales</taxon>
        <taxon>Selenomonadaceae</taxon>
        <taxon>Selenomonas</taxon>
    </lineage>
</organism>
<dbReference type="SUPFAM" id="SSF53187">
    <property type="entry name" value="Zn-dependent exopeptidases"/>
    <property type="match status" value="1"/>
</dbReference>
<dbReference type="InterPro" id="IPR052030">
    <property type="entry name" value="Peptidase_M20/M20A_hydrolases"/>
</dbReference>
<dbReference type="GO" id="GO:0046657">
    <property type="term" value="P:folic acid catabolic process"/>
    <property type="evidence" value="ECO:0007669"/>
    <property type="project" value="TreeGrafter"/>
</dbReference>
<dbReference type="GO" id="GO:0046872">
    <property type="term" value="F:metal ion binding"/>
    <property type="evidence" value="ECO:0007669"/>
    <property type="project" value="UniProtKB-KW"/>
</dbReference>
<name>A0A1H4AJQ8_SELRU</name>
<dbReference type="OrthoDB" id="9776731at2"/>
<feature type="binding site" evidence="1">
    <location>
        <position position="187"/>
    </location>
    <ligand>
        <name>Mn(2+)</name>
        <dbReference type="ChEBI" id="CHEBI:29035"/>
        <label>2</label>
    </ligand>
</feature>
<dbReference type="GO" id="GO:0071713">
    <property type="term" value="F:para-aminobenzoyl-glutamate hydrolase activity"/>
    <property type="evidence" value="ECO:0007669"/>
    <property type="project" value="TreeGrafter"/>
</dbReference>
<dbReference type="PANTHER" id="PTHR30575">
    <property type="entry name" value="PEPTIDASE M20"/>
    <property type="match status" value="1"/>
</dbReference>
<proteinExistence type="predicted"/>
<dbReference type="SUPFAM" id="SSF55031">
    <property type="entry name" value="Bacterial exopeptidase dimerisation domain"/>
    <property type="match status" value="1"/>
</dbReference>
<accession>A0A1H4AJQ8</accession>
<keyword evidence="1" id="KW-0464">Manganese</keyword>
<dbReference type="InterPro" id="IPR036264">
    <property type="entry name" value="Bact_exopeptidase_dim_dom"/>
</dbReference>